<dbReference type="GeneID" id="17289677"/>
<evidence type="ECO:0000259" key="3">
    <source>
        <dbReference type="Pfam" id="PF04755"/>
    </source>
</evidence>
<feature type="domain" description="Plastid lipid-associated protein/fibrillin conserved" evidence="3">
    <location>
        <begin position="67"/>
        <end position="247"/>
    </location>
</feature>
<dbReference type="OMA" id="NIFIQAK"/>
<dbReference type="PaxDb" id="55529-EKX32959"/>
<accession>L1IAL7</accession>
<sequence>MTSLEANNLKRELLDAVAKFKELQDRDGKVSVDFGVRGGELDSKSRAPRNLAEDGGFYKISKDVGEAADKIFSIVEELGRVNPNPEATKHFGTDQGKDCKLHGRWCLLFTTAADATFSTKSKRGDARASNEVDAVAGKVMNIIEFSPRPDGSKPAVSKLQVRLRAMALSPTRVGLQFKYVKASLQRLFGFELPGRGLPLWFPVPGPTLTRLLFFFRKVKDVPKAFFDVIYLDDQLRIHRTGEGNLFVQVRPDWKEGMAITMR</sequence>
<protein>
    <recommendedName>
        <fullName evidence="3">Plastid lipid-associated protein/fibrillin conserved domain-containing protein</fullName>
    </recommendedName>
</protein>
<evidence type="ECO:0000256" key="2">
    <source>
        <dbReference type="ARBA" id="ARBA00022640"/>
    </source>
</evidence>
<dbReference type="InterPro" id="IPR006843">
    <property type="entry name" value="PAP/fibrillin_dom"/>
</dbReference>
<dbReference type="Proteomes" id="UP000011087">
    <property type="component" value="Unassembled WGS sequence"/>
</dbReference>
<dbReference type="KEGG" id="gtt:GUITHDRAFT_81885"/>
<keyword evidence="2" id="KW-0934">Plastid</keyword>
<dbReference type="OrthoDB" id="201398at2759"/>
<reference evidence="5" key="3">
    <citation type="submission" date="2016-03" db="UniProtKB">
        <authorList>
            <consortium name="EnsemblProtists"/>
        </authorList>
    </citation>
    <scope>IDENTIFICATION</scope>
</reference>
<name>L1IAL7_GUITC</name>
<dbReference type="RefSeq" id="XP_005819939.1">
    <property type="nucleotide sequence ID" value="XM_005819882.1"/>
</dbReference>
<organism evidence="4">
    <name type="scientific">Guillardia theta (strain CCMP2712)</name>
    <name type="common">Cryptophyte</name>
    <dbReference type="NCBI Taxonomy" id="905079"/>
    <lineage>
        <taxon>Eukaryota</taxon>
        <taxon>Cryptophyceae</taxon>
        <taxon>Pyrenomonadales</taxon>
        <taxon>Geminigeraceae</taxon>
        <taxon>Guillardia</taxon>
    </lineage>
</organism>
<dbReference type="AlphaFoldDB" id="L1IAL7"/>
<dbReference type="EMBL" id="JH993163">
    <property type="protein sequence ID" value="EKX32959.1"/>
    <property type="molecule type" value="Genomic_DNA"/>
</dbReference>
<evidence type="ECO:0000313" key="5">
    <source>
        <dbReference type="EnsemblProtists" id="EKX32959"/>
    </source>
</evidence>
<evidence type="ECO:0000313" key="4">
    <source>
        <dbReference type="EMBL" id="EKX32959.1"/>
    </source>
</evidence>
<reference evidence="4 6" key="1">
    <citation type="journal article" date="2012" name="Nature">
        <title>Algal genomes reveal evolutionary mosaicism and the fate of nucleomorphs.</title>
        <authorList>
            <consortium name="DOE Joint Genome Institute"/>
            <person name="Curtis B.A."/>
            <person name="Tanifuji G."/>
            <person name="Burki F."/>
            <person name="Gruber A."/>
            <person name="Irimia M."/>
            <person name="Maruyama S."/>
            <person name="Arias M.C."/>
            <person name="Ball S.G."/>
            <person name="Gile G.H."/>
            <person name="Hirakawa Y."/>
            <person name="Hopkins J.F."/>
            <person name="Kuo A."/>
            <person name="Rensing S.A."/>
            <person name="Schmutz J."/>
            <person name="Symeonidi A."/>
            <person name="Elias M."/>
            <person name="Eveleigh R.J."/>
            <person name="Herman E.K."/>
            <person name="Klute M.J."/>
            <person name="Nakayama T."/>
            <person name="Obornik M."/>
            <person name="Reyes-Prieto A."/>
            <person name="Armbrust E.V."/>
            <person name="Aves S.J."/>
            <person name="Beiko R.G."/>
            <person name="Coutinho P."/>
            <person name="Dacks J.B."/>
            <person name="Durnford D.G."/>
            <person name="Fast N.M."/>
            <person name="Green B.R."/>
            <person name="Grisdale C.J."/>
            <person name="Hempel F."/>
            <person name="Henrissat B."/>
            <person name="Hoppner M.P."/>
            <person name="Ishida K."/>
            <person name="Kim E."/>
            <person name="Koreny L."/>
            <person name="Kroth P.G."/>
            <person name="Liu Y."/>
            <person name="Malik S.B."/>
            <person name="Maier U.G."/>
            <person name="McRose D."/>
            <person name="Mock T."/>
            <person name="Neilson J.A."/>
            <person name="Onodera N.T."/>
            <person name="Poole A.M."/>
            <person name="Pritham E.J."/>
            <person name="Richards T.A."/>
            <person name="Rocap G."/>
            <person name="Roy S.W."/>
            <person name="Sarai C."/>
            <person name="Schaack S."/>
            <person name="Shirato S."/>
            <person name="Slamovits C.H."/>
            <person name="Spencer D.F."/>
            <person name="Suzuki S."/>
            <person name="Worden A.Z."/>
            <person name="Zauner S."/>
            <person name="Barry K."/>
            <person name="Bell C."/>
            <person name="Bharti A.K."/>
            <person name="Crow J.A."/>
            <person name="Grimwood J."/>
            <person name="Kramer R."/>
            <person name="Lindquist E."/>
            <person name="Lucas S."/>
            <person name="Salamov A."/>
            <person name="McFadden G.I."/>
            <person name="Lane C.E."/>
            <person name="Keeling P.J."/>
            <person name="Gray M.W."/>
            <person name="Grigoriev I.V."/>
            <person name="Archibald J.M."/>
        </authorList>
    </citation>
    <scope>NUCLEOTIDE SEQUENCE</scope>
    <source>
        <strain evidence="4 6">CCMP2712</strain>
    </source>
</reference>
<evidence type="ECO:0000256" key="1">
    <source>
        <dbReference type="ARBA" id="ARBA00004474"/>
    </source>
</evidence>
<dbReference type="eggNOG" id="ENOG502S2HM">
    <property type="taxonomic scope" value="Eukaryota"/>
</dbReference>
<proteinExistence type="predicted"/>
<dbReference type="GO" id="GO:0009536">
    <property type="term" value="C:plastid"/>
    <property type="evidence" value="ECO:0007669"/>
    <property type="project" value="UniProtKB-SubCell"/>
</dbReference>
<keyword evidence="6" id="KW-1185">Reference proteome</keyword>
<dbReference type="Pfam" id="PF04755">
    <property type="entry name" value="PAP_fibrillin"/>
    <property type="match status" value="1"/>
</dbReference>
<dbReference type="PANTHER" id="PTHR31906">
    <property type="entry name" value="PLASTID-LIPID-ASSOCIATED PROTEIN 4, CHLOROPLASTIC-RELATED"/>
    <property type="match status" value="1"/>
</dbReference>
<reference evidence="6" key="2">
    <citation type="submission" date="2012-11" db="EMBL/GenBank/DDBJ databases">
        <authorList>
            <person name="Kuo A."/>
            <person name="Curtis B.A."/>
            <person name="Tanifuji G."/>
            <person name="Burki F."/>
            <person name="Gruber A."/>
            <person name="Irimia M."/>
            <person name="Maruyama S."/>
            <person name="Arias M.C."/>
            <person name="Ball S.G."/>
            <person name="Gile G.H."/>
            <person name="Hirakawa Y."/>
            <person name="Hopkins J.F."/>
            <person name="Rensing S.A."/>
            <person name="Schmutz J."/>
            <person name="Symeonidi A."/>
            <person name="Elias M."/>
            <person name="Eveleigh R.J."/>
            <person name="Herman E.K."/>
            <person name="Klute M.J."/>
            <person name="Nakayama T."/>
            <person name="Obornik M."/>
            <person name="Reyes-Prieto A."/>
            <person name="Armbrust E.V."/>
            <person name="Aves S.J."/>
            <person name="Beiko R.G."/>
            <person name="Coutinho P."/>
            <person name="Dacks J.B."/>
            <person name="Durnford D.G."/>
            <person name="Fast N.M."/>
            <person name="Green B.R."/>
            <person name="Grisdale C."/>
            <person name="Hempe F."/>
            <person name="Henrissat B."/>
            <person name="Hoppner M.P."/>
            <person name="Ishida K.-I."/>
            <person name="Kim E."/>
            <person name="Koreny L."/>
            <person name="Kroth P.G."/>
            <person name="Liu Y."/>
            <person name="Malik S.-B."/>
            <person name="Maier U.G."/>
            <person name="McRose D."/>
            <person name="Mock T."/>
            <person name="Neilson J.A."/>
            <person name="Onodera N.T."/>
            <person name="Poole A.M."/>
            <person name="Pritham E.J."/>
            <person name="Richards T.A."/>
            <person name="Rocap G."/>
            <person name="Roy S.W."/>
            <person name="Sarai C."/>
            <person name="Schaack S."/>
            <person name="Shirato S."/>
            <person name="Slamovits C.H."/>
            <person name="Spencer D.F."/>
            <person name="Suzuki S."/>
            <person name="Worden A.Z."/>
            <person name="Zauner S."/>
            <person name="Barry K."/>
            <person name="Bell C."/>
            <person name="Bharti A.K."/>
            <person name="Crow J.A."/>
            <person name="Grimwood J."/>
            <person name="Kramer R."/>
            <person name="Lindquist E."/>
            <person name="Lucas S."/>
            <person name="Salamov A."/>
            <person name="McFadden G.I."/>
            <person name="Lane C.E."/>
            <person name="Keeling P.J."/>
            <person name="Gray M.W."/>
            <person name="Grigoriev I.V."/>
            <person name="Archibald J.M."/>
        </authorList>
    </citation>
    <scope>NUCLEOTIDE SEQUENCE</scope>
    <source>
        <strain evidence="6">CCMP2712</strain>
    </source>
</reference>
<gene>
    <name evidence="4" type="ORF">GUITHDRAFT_81885</name>
</gene>
<dbReference type="InterPro" id="IPR039633">
    <property type="entry name" value="PAP"/>
</dbReference>
<comment type="subcellular location">
    <subcellularLocation>
        <location evidence="1">Plastid</location>
    </subcellularLocation>
</comment>
<dbReference type="EnsemblProtists" id="EKX32959">
    <property type="protein sequence ID" value="EKX32959"/>
    <property type="gene ID" value="GUITHDRAFT_81885"/>
</dbReference>
<evidence type="ECO:0000313" key="6">
    <source>
        <dbReference type="Proteomes" id="UP000011087"/>
    </source>
</evidence>
<dbReference type="HOGENOM" id="CLU_077282_0_0_1"/>